<evidence type="ECO:0000256" key="4">
    <source>
        <dbReference type="ARBA" id="ARBA00010617"/>
    </source>
</evidence>
<evidence type="ECO:0000256" key="7">
    <source>
        <dbReference type="ARBA" id="ARBA00022723"/>
    </source>
</evidence>
<organism evidence="13 14">
    <name type="scientific">Armillaria gallica</name>
    <name type="common">Bulbous honey fungus</name>
    <name type="synonym">Armillaria bulbosa</name>
    <dbReference type="NCBI Taxonomy" id="47427"/>
    <lineage>
        <taxon>Eukaryota</taxon>
        <taxon>Fungi</taxon>
        <taxon>Dikarya</taxon>
        <taxon>Basidiomycota</taxon>
        <taxon>Agaricomycotina</taxon>
        <taxon>Agaricomycetes</taxon>
        <taxon>Agaricomycetidae</taxon>
        <taxon>Agaricales</taxon>
        <taxon>Marasmiineae</taxon>
        <taxon>Physalacriaceae</taxon>
        <taxon>Armillaria</taxon>
    </lineage>
</organism>
<evidence type="ECO:0000256" key="3">
    <source>
        <dbReference type="ARBA" id="ARBA00004721"/>
    </source>
</evidence>
<dbReference type="GO" id="GO:0016705">
    <property type="term" value="F:oxidoreductase activity, acting on paired donors, with incorporation or reduction of molecular oxygen"/>
    <property type="evidence" value="ECO:0007669"/>
    <property type="project" value="InterPro"/>
</dbReference>
<dbReference type="EMBL" id="KZ293737">
    <property type="protein sequence ID" value="PBK81003.1"/>
    <property type="molecule type" value="Genomic_DNA"/>
</dbReference>
<evidence type="ECO:0000256" key="10">
    <source>
        <dbReference type="ARBA" id="ARBA00023004"/>
    </source>
</evidence>
<evidence type="ECO:0000256" key="6">
    <source>
        <dbReference type="ARBA" id="ARBA00022692"/>
    </source>
</evidence>
<dbReference type="GO" id="GO:0016020">
    <property type="term" value="C:membrane"/>
    <property type="evidence" value="ECO:0007669"/>
    <property type="project" value="UniProtKB-SubCell"/>
</dbReference>
<proteinExistence type="inferred from homology"/>
<dbReference type="InParanoid" id="A0A2H3CY31"/>
<keyword evidence="12" id="KW-0472">Membrane</keyword>
<evidence type="ECO:0000256" key="5">
    <source>
        <dbReference type="ARBA" id="ARBA00022617"/>
    </source>
</evidence>
<name>A0A2H3CY31_ARMGA</name>
<comment type="pathway">
    <text evidence="3">Secondary metabolite biosynthesis; terpenoid biosynthesis.</text>
</comment>
<dbReference type="AlphaFoldDB" id="A0A2H3CY31"/>
<comment type="subcellular location">
    <subcellularLocation>
        <location evidence="2">Membrane</location>
    </subcellularLocation>
</comment>
<dbReference type="InterPro" id="IPR050121">
    <property type="entry name" value="Cytochrome_P450_monoxygenase"/>
</dbReference>
<feature type="non-terminal residue" evidence="13">
    <location>
        <position position="75"/>
    </location>
</feature>
<evidence type="ECO:0000256" key="2">
    <source>
        <dbReference type="ARBA" id="ARBA00004370"/>
    </source>
</evidence>
<dbReference type="OrthoDB" id="1470350at2759"/>
<keyword evidence="10" id="KW-0408">Iron</keyword>
<keyword evidence="5" id="KW-0349">Heme</keyword>
<dbReference type="InterPro" id="IPR002403">
    <property type="entry name" value="Cyt_P450_E_grp-IV"/>
</dbReference>
<keyword evidence="8" id="KW-1133">Transmembrane helix</keyword>
<evidence type="ECO:0000256" key="12">
    <source>
        <dbReference type="ARBA" id="ARBA00023136"/>
    </source>
</evidence>
<dbReference type="PANTHER" id="PTHR24305">
    <property type="entry name" value="CYTOCHROME P450"/>
    <property type="match status" value="1"/>
</dbReference>
<keyword evidence="7" id="KW-0479">Metal-binding</keyword>
<comment type="similarity">
    <text evidence="4">Belongs to the cytochrome P450 family.</text>
</comment>
<dbReference type="PRINTS" id="PR00465">
    <property type="entry name" value="EP450IV"/>
</dbReference>
<dbReference type="GO" id="GO:0005506">
    <property type="term" value="F:iron ion binding"/>
    <property type="evidence" value="ECO:0007669"/>
    <property type="project" value="InterPro"/>
</dbReference>
<dbReference type="Proteomes" id="UP000217790">
    <property type="component" value="Unassembled WGS sequence"/>
</dbReference>
<keyword evidence="11" id="KW-0503">Monooxygenase</keyword>
<evidence type="ECO:0000313" key="13">
    <source>
        <dbReference type="EMBL" id="PBK81003.1"/>
    </source>
</evidence>
<keyword evidence="9" id="KW-0560">Oxidoreductase</keyword>
<accession>A0A2H3CY31</accession>
<evidence type="ECO:0000256" key="11">
    <source>
        <dbReference type="ARBA" id="ARBA00023033"/>
    </source>
</evidence>
<dbReference type="GO" id="GO:0004497">
    <property type="term" value="F:monooxygenase activity"/>
    <property type="evidence" value="ECO:0007669"/>
    <property type="project" value="UniProtKB-KW"/>
</dbReference>
<comment type="cofactor">
    <cofactor evidence="1">
        <name>heme</name>
        <dbReference type="ChEBI" id="CHEBI:30413"/>
    </cofactor>
</comment>
<evidence type="ECO:0000256" key="1">
    <source>
        <dbReference type="ARBA" id="ARBA00001971"/>
    </source>
</evidence>
<dbReference type="InterPro" id="IPR001128">
    <property type="entry name" value="Cyt_P450"/>
</dbReference>
<dbReference type="InterPro" id="IPR036396">
    <property type="entry name" value="Cyt_P450_sf"/>
</dbReference>
<sequence length="75" mass="8363">MPLQSLEKLPYLTAFIKESLRLSHGVVTALPRIVQKATQISHYAVPAGVDISMAVSLVHLDPEVFKDLLHFNPNR</sequence>
<protein>
    <submittedName>
        <fullName evidence="13">Cytochrome P450</fullName>
    </submittedName>
</protein>
<evidence type="ECO:0000313" key="14">
    <source>
        <dbReference type="Proteomes" id="UP000217790"/>
    </source>
</evidence>
<dbReference type="OMA" id="MNRVVPK"/>
<dbReference type="SUPFAM" id="SSF48264">
    <property type="entry name" value="Cytochrome P450"/>
    <property type="match status" value="1"/>
</dbReference>
<keyword evidence="14" id="KW-1185">Reference proteome</keyword>
<evidence type="ECO:0000256" key="8">
    <source>
        <dbReference type="ARBA" id="ARBA00022989"/>
    </source>
</evidence>
<dbReference type="Gene3D" id="1.10.630.10">
    <property type="entry name" value="Cytochrome P450"/>
    <property type="match status" value="1"/>
</dbReference>
<dbReference type="GO" id="GO:0020037">
    <property type="term" value="F:heme binding"/>
    <property type="evidence" value="ECO:0007669"/>
    <property type="project" value="InterPro"/>
</dbReference>
<dbReference type="STRING" id="47427.A0A2H3CY31"/>
<keyword evidence="6" id="KW-0812">Transmembrane</keyword>
<evidence type="ECO:0000256" key="9">
    <source>
        <dbReference type="ARBA" id="ARBA00023002"/>
    </source>
</evidence>
<gene>
    <name evidence="13" type="ORF">ARMGADRAFT_895251</name>
</gene>
<reference evidence="14" key="1">
    <citation type="journal article" date="2017" name="Nat. Ecol. Evol.">
        <title>Genome expansion and lineage-specific genetic innovations in the forest pathogenic fungi Armillaria.</title>
        <authorList>
            <person name="Sipos G."/>
            <person name="Prasanna A.N."/>
            <person name="Walter M.C."/>
            <person name="O'Connor E."/>
            <person name="Balint B."/>
            <person name="Krizsan K."/>
            <person name="Kiss B."/>
            <person name="Hess J."/>
            <person name="Varga T."/>
            <person name="Slot J."/>
            <person name="Riley R."/>
            <person name="Boka B."/>
            <person name="Rigling D."/>
            <person name="Barry K."/>
            <person name="Lee J."/>
            <person name="Mihaltcheva S."/>
            <person name="LaButti K."/>
            <person name="Lipzen A."/>
            <person name="Waldron R."/>
            <person name="Moloney N.M."/>
            <person name="Sperisen C."/>
            <person name="Kredics L."/>
            <person name="Vagvoelgyi C."/>
            <person name="Patrignani A."/>
            <person name="Fitzpatrick D."/>
            <person name="Nagy I."/>
            <person name="Doyle S."/>
            <person name="Anderson J.B."/>
            <person name="Grigoriev I.V."/>
            <person name="Gueldener U."/>
            <person name="Muensterkoetter M."/>
            <person name="Nagy L.G."/>
        </authorList>
    </citation>
    <scope>NUCLEOTIDE SEQUENCE [LARGE SCALE GENOMIC DNA]</scope>
    <source>
        <strain evidence="14">Ar21-2</strain>
    </source>
</reference>
<dbReference type="PANTHER" id="PTHR24305:SF166">
    <property type="entry name" value="CYTOCHROME P450 12A4, MITOCHONDRIAL-RELATED"/>
    <property type="match status" value="1"/>
</dbReference>
<dbReference type="Pfam" id="PF00067">
    <property type="entry name" value="p450"/>
    <property type="match status" value="1"/>
</dbReference>